<feature type="non-terminal residue" evidence="2">
    <location>
        <position position="131"/>
    </location>
</feature>
<comment type="caution">
    <text evidence="2">The sequence shown here is derived from an EMBL/GenBank/DDBJ whole genome shotgun (WGS) entry which is preliminary data.</text>
</comment>
<reference evidence="2" key="1">
    <citation type="submission" date="2021-02" db="EMBL/GenBank/DDBJ databases">
        <authorList>
            <person name="Dougan E. K."/>
            <person name="Rhodes N."/>
            <person name="Thang M."/>
            <person name="Chan C."/>
        </authorList>
    </citation>
    <scope>NUCLEOTIDE SEQUENCE</scope>
</reference>
<accession>A0A813ECU9</accession>
<feature type="compositionally biased region" description="Low complexity" evidence="1">
    <location>
        <begin position="47"/>
        <end position="61"/>
    </location>
</feature>
<evidence type="ECO:0000313" key="3">
    <source>
        <dbReference type="Proteomes" id="UP000654075"/>
    </source>
</evidence>
<sequence length="131" mass="13647">AGPPTKSDGDIMVPIKPKGWIDIVDLGFKLGQSKPRAAPSKPRASSKESQSPAAKAAASPSDGEPQQAHVRVVQEASRIARDMGQTAQDVLRQTAKTGYEVSSKVAQAATAAASKAQEAAPGAWEVACERR</sequence>
<protein>
    <submittedName>
        <fullName evidence="2">Uncharacterized protein</fullName>
    </submittedName>
</protein>
<feature type="region of interest" description="Disordered" evidence="1">
    <location>
        <begin position="32"/>
        <end position="68"/>
    </location>
</feature>
<gene>
    <name evidence="2" type="ORF">PGLA1383_LOCUS15174</name>
</gene>
<name>A0A813ECU9_POLGL</name>
<evidence type="ECO:0000313" key="2">
    <source>
        <dbReference type="EMBL" id="CAE8596713.1"/>
    </source>
</evidence>
<dbReference type="Proteomes" id="UP000654075">
    <property type="component" value="Unassembled WGS sequence"/>
</dbReference>
<dbReference type="EMBL" id="CAJNNV010008841">
    <property type="protein sequence ID" value="CAE8596713.1"/>
    <property type="molecule type" value="Genomic_DNA"/>
</dbReference>
<proteinExistence type="predicted"/>
<keyword evidence="3" id="KW-1185">Reference proteome</keyword>
<evidence type="ECO:0000256" key="1">
    <source>
        <dbReference type="SAM" id="MobiDB-lite"/>
    </source>
</evidence>
<dbReference type="OrthoDB" id="445556at2759"/>
<organism evidence="2 3">
    <name type="scientific">Polarella glacialis</name>
    <name type="common">Dinoflagellate</name>
    <dbReference type="NCBI Taxonomy" id="89957"/>
    <lineage>
        <taxon>Eukaryota</taxon>
        <taxon>Sar</taxon>
        <taxon>Alveolata</taxon>
        <taxon>Dinophyceae</taxon>
        <taxon>Suessiales</taxon>
        <taxon>Suessiaceae</taxon>
        <taxon>Polarella</taxon>
    </lineage>
</organism>
<dbReference type="AlphaFoldDB" id="A0A813ECU9"/>
<feature type="non-terminal residue" evidence="2">
    <location>
        <position position="1"/>
    </location>
</feature>